<keyword evidence="1" id="KW-1133">Transmembrane helix</keyword>
<feature type="transmembrane region" description="Helical" evidence="1">
    <location>
        <begin position="215"/>
        <end position="238"/>
    </location>
</feature>
<dbReference type="EMBL" id="JACJKY010000016">
    <property type="protein sequence ID" value="MBM6921438.1"/>
    <property type="molecule type" value="Genomic_DNA"/>
</dbReference>
<evidence type="ECO:0008006" key="4">
    <source>
        <dbReference type="Google" id="ProtNLM"/>
    </source>
</evidence>
<keyword evidence="3" id="KW-1185">Reference proteome</keyword>
<dbReference type="AlphaFoldDB" id="A0A938X7U8"/>
<sequence>MTTNEIAAASGRRMRGVMTPAASLVMISLLVLFGSLLSVSVCRSFFQTLLFESEQHTGIPVPISALFGTLALLLLCLPLYLNLKRWIVLLDDGFVPLRCAFSYFSSFAQYKKALCFSALRACVSFLFIFVCFLPSSLLLSIVSNASPESGLFVMICLVLCAVLFLLGCFFCYYTLAGLFLSDYLFILNEEISPAAAIRRSFRLMRGHRLSLLRVIAYRIPYLLLSIFIVTLPLTVPIIESTFAVFANSLLSSEPSDSDASMQ</sequence>
<feature type="transmembrane region" description="Helical" evidence="1">
    <location>
        <begin position="118"/>
        <end position="139"/>
    </location>
</feature>
<proteinExistence type="predicted"/>
<name>A0A938X7U8_9FIRM</name>
<evidence type="ECO:0000256" key="1">
    <source>
        <dbReference type="SAM" id="Phobius"/>
    </source>
</evidence>
<protein>
    <recommendedName>
        <fullName evidence="4">DUF975 family protein</fullName>
    </recommendedName>
</protein>
<evidence type="ECO:0000313" key="3">
    <source>
        <dbReference type="Proteomes" id="UP000774750"/>
    </source>
</evidence>
<evidence type="ECO:0000313" key="2">
    <source>
        <dbReference type="EMBL" id="MBM6921438.1"/>
    </source>
</evidence>
<keyword evidence="1" id="KW-0472">Membrane</keyword>
<feature type="transmembrane region" description="Helical" evidence="1">
    <location>
        <begin position="61"/>
        <end position="81"/>
    </location>
</feature>
<reference evidence="2" key="2">
    <citation type="journal article" date="2021" name="Sci. Rep.">
        <title>The distribution of antibiotic resistance genes in chicken gut microbiota commensals.</title>
        <authorList>
            <person name="Juricova H."/>
            <person name="Matiasovicova J."/>
            <person name="Kubasova T."/>
            <person name="Cejkova D."/>
            <person name="Rychlik I."/>
        </authorList>
    </citation>
    <scope>NUCLEOTIDE SEQUENCE</scope>
    <source>
        <strain evidence="2">An559</strain>
    </source>
</reference>
<feature type="transmembrane region" description="Helical" evidence="1">
    <location>
        <begin position="151"/>
        <end position="175"/>
    </location>
</feature>
<organism evidence="2 3">
    <name type="scientific">Merdimmobilis hominis</name>
    <dbReference type="NCBI Taxonomy" id="2897707"/>
    <lineage>
        <taxon>Bacteria</taxon>
        <taxon>Bacillati</taxon>
        <taxon>Bacillota</taxon>
        <taxon>Clostridia</taxon>
        <taxon>Eubacteriales</taxon>
        <taxon>Oscillospiraceae</taxon>
        <taxon>Merdimmobilis</taxon>
    </lineage>
</organism>
<accession>A0A938X7U8</accession>
<comment type="caution">
    <text evidence="2">The sequence shown here is derived from an EMBL/GenBank/DDBJ whole genome shotgun (WGS) entry which is preliminary data.</text>
</comment>
<keyword evidence="1" id="KW-0812">Transmembrane</keyword>
<dbReference type="RefSeq" id="WP_204447388.1">
    <property type="nucleotide sequence ID" value="NZ_JACJKY010000016.1"/>
</dbReference>
<gene>
    <name evidence="2" type="ORF">H6A12_09755</name>
</gene>
<reference evidence="2" key="1">
    <citation type="submission" date="2020-08" db="EMBL/GenBank/DDBJ databases">
        <authorList>
            <person name="Cejkova D."/>
            <person name="Kubasova T."/>
            <person name="Jahodarova E."/>
            <person name="Rychlik I."/>
        </authorList>
    </citation>
    <scope>NUCLEOTIDE SEQUENCE</scope>
    <source>
        <strain evidence="2">An559</strain>
    </source>
</reference>
<dbReference type="Proteomes" id="UP000774750">
    <property type="component" value="Unassembled WGS sequence"/>
</dbReference>
<feature type="transmembrane region" description="Helical" evidence="1">
    <location>
        <begin position="21"/>
        <end position="41"/>
    </location>
</feature>